<protein>
    <submittedName>
        <fullName evidence="1">Uncharacterized protein</fullName>
    </submittedName>
</protein>
<evidence type="ECO:0000313" key="1">
    <source>
        <dbReference type="EMBL" id="MCA9381164.1"/>
    </source>
</evidence>
<dbReference type="EMBL" id="JAGQLJ010000054">
    <property type="protein sequence ID" value="MCA9381164.1"/>
    <property type="molecule type" value="Genomic_DNA"/>
</dbReference>
<reference evidence="1" key="1">
    <citation type="submission" date="2020-04" db="EMBL/GenBank/DDBJ databases">
        <authorList>
            <person name="Zhang T."/>
        </authorList>
    </citation>
    <scope>NUCLEOTIDE SEQUENCE</scope>
    <source>
        <strain evidence="1">HKST-UBA13</strain>
    </source>
</reference>
<dbReference type="AlphaFoldDB" id="A0A955IAR6"/>
<comment type="caution">
    <text evidence="1">The sequence shown here is derived from an EMBL/GenBank/DDBJ whole genome shotgun (WGS) entry which is preliminary data.</text>
</comment>
<proteinExistence type="predicted"/>
<name>A0A955IAR6_9BACT</name>
<organism evidence="1 2">
    <name type="scientific">Candidatus Dojkabacteria bacterium</name>
    <dbReference type="NCBI Taxonomy" id="2099670"/>
    <lineage>
        <taxon>Bacteria</taxon>
        <taxon>Candidatus Dojkabacteria</taxon>
    </lineage>
</organism>
<reference evidence="1" key="2">
    <citation type="journal article" date="2021" name="Microbiome">
        <title>Successional dynamics and alternative stable states in a saline activated sludge microbial community over 9 years.</title>
        <authorList>
            <person name="Wang Y."/>
            <person name="Ye J."/>
            <person name="Ju F."/>
            <person name="Liu L."/>
            <person name="Boyd J.A."/>
            <person name="Deng Y."/>
            <person name="Parks D.H."/>
            <person name="Jiang X."/>
            <person name="Yin X."/>
            <person name="Woodcroft B.J."/>
            <person name="Tyson G.W."/>
            <person name="Hugenholtz P."/>
            <person name="Polz M.F."/>
            <person name="Zhang T."/>
        </authorList>
    </citation>
    <scope>NUCLEOTIDE SEQUENCE</scope>
    <source>
        <strain evidence="1">HKST-UBA13</strain>
    </source>
</reference>
<gene>
    <name evidence="1" type="ORF">KC678_02775</name>
</gene>
<evidence type="ECO:0000313" key="2">
    <source>
        <dbReference type="Proteomes" id="UP000775877"/>
    </source>
</evidence>
<dbReference type="Proteomes" id="UP000775877">
    <property type="component" value="Unassembled WGS sequence"/>
</dbReference>
<accession>A0A955IAR6</accession>
<sequence>MPARKTEESNESEIVVKAESLPENLLVTANGTRLLYHKNRIPAAKIQEYLTTIFLKTNLDEKGQVKEGSTKEQLETVQRFLNLIKSIATYRVFELFDGLPEDNSWILPLQLAPLETDSQRFDFSNPKHLEILYVQNYALSTEDLEAVVDIINS</sequence>